<reference evidence="4" key="1">
    <citation type="submission" date="2023-03" db="EMBL/GenBank/DDBJ databases">
        <title>Massive genome expansion in bonnet fungi (Mycena s.s.) driven by repeated elements and novel gene families across ecological guilds.</title>
        <authorList>
            <consortium name="Lawrence Berkeley National Laboratory"/>
            <person name="Harder C.B."/>
            <person name="Miyauchi S."/>
            <person name="Viragh M."/>
            <person name="Kuo A."/>
            <person name="Thoen E."/>
            <person name="Andreopoulos B."/>
            <person name="Lu D."/>
            <person name="Skrede I."/>
            <person name="Drula E."/>
            <person name="Henrissat B."/>
            <person name="Morin E."/>
            <person name="Kohler A."/>
            <person name="Barry K."/>
            <person name="LaButti K."/>
            <person name="Morin E."/>
            <person name="Salamov A."/>
            <person name="Lipzen A."/>
            <person name="Mereny Z."/>
            <person name="Hegedus B."/>
            <person name="Baldrian P."/>
            <person name="Stursova M."/>
            <person name="Weitz H."/>
            <person name="Taylor A."/>
            <person name="Grigoriev I.V."/>
            <person name="Nagy L.G."/>
            <person name="Martin F."/>
            <person name="Kauserud H."/>
        </authorList>
    </citation>
    <scope>NUCLEOTIDE SEQUENCE</scope>
    <source>
        <strain evidence="4">CBHHK067</strain>
    </source>
</reference>
<protein>
    <submittedName>
        <fullName evidence="4">Glycosyltransferase family 15 protein</fullName>
    </submittedName>
</protein>
<evidence type="ECO:0000256" key="1">
    <source>
        <dbReference type="ARBA" id="ARBA00007677"/>
    </source>
</evidence>
<dbReference type="GO" id="GO:0000032">
    <property type="term" value="P:cell wall mannoprotein biosynthetic process"/>
    <property type="evidence" value="ECO:0007669"/>
    <property type="project" value="TreeGrafter"/>
</dbReference>
<dbReference type="PANTHER" id="PTHR31121">
    <property type="entry name" value="ALPHA-1,2 MANNOSYLTRANSFERASE KTR1"/>
    <property type="match status" value="1"/>
</dbReference>
<comment type="similarity">
    <text evidence="1">Belongs to the glycosyltransferase 15 family.</text>
</comment>
<keyword evidence="2" id="KW-0808">Transferase</keyword>
<sequence length="406" mass="47048">MSFFFNRFSHWTVVGTLLRAHNILFFSNTNLSRQSAAHLRTESIAPIDEDPSDAIPRPRIWYEPPYKTPIPEKYYSTSNSTRRASAAIVILARNLNLPGVVSSMTQLEAKLNHKFGYPYVFLNEEPFTEEFKRTITALTEAPVQFGLVPSEHWYQPSWVDEKRASAARDRMRLVPYGSERESIPPPTIYSSPPVLLRQELLKPFKYYWRYTRRQDVDFDPFLFMEGEDKKYGPSLAISLPEYKKTIRTLWPHVKAFMKAHPDLIEPDNAMGMLLDRNGVYYNRCHFWSNFEIASLDLWRSDGYMKFFEYLDLKGGFYYERWGDAPVHTLGAALFARKDQIHFFNEIGYAHMPYEHCPAGLAHARGKCECDPSKSFDHHGSSCLPQYDRLFSGPEEMSLDTGNNSGI</sequence>
<organism evidence="4 5">
    <name type="scientific">Mycena rosella</name>
    <name type="common">Pink bonnet</name>
    <name type="synonym">Agaricus rosellus</name>
    <dbReference type="NCBI Taxonomy" id="1033263"/>
    <lineage>
        <taxon>Eukaryota</taxon>
        <taxon>Fungi</taxon>
        <taxon>Dikarya</taxon>
        <taxon>Basidiomycota</taxon>
        <taxon>Agaricomycotina</taxon>
        <taxon>Agaricomycetes</taxon>
        <taxon>Agaricomycetidae</taxon>
        <taxon>Agaricales</taxon>
        <taxon>Marasmiineae</taxon>
        <taxon>Mycenaceae</taxon>
        <taxon>Mycena</taxon>
    </lineage>
</organism>
<dbReference type="PIRSF" id="PIRSF018153">
    <property type="entry name" value="Glyco_trans_15"/>
    <property type="match status" value="1"/>
</dbReference>
<evidence type="ECO:0000313" key="5">
    <source>
        <dbReference type="Proteomes" id="UP001221757"/>
    </source>
</evidence>
<dbReference type="FunFam" id="3.90.550.10:FF:000051">
    <property type="entry name" value="Alpha-1,2-mannosyltransferase (Ktr4)"/>
    <property type="match status" value="1"/>
</dbReference>
<dbReference type="Proteomes" id="UP001221757">
    <property type="component" value="Unassembled WGS sequence"/>
</dbReference>
<dbReference type="GO" id="GO:0016020">
    <property type="term" value="C:membrane"/>
    <property type="evidence" value="ECO:0007669"/>
    <property type="project" value="InterPro"/>
</dbReference>
<dbReference type="GO" id="GO:0005794">
    <property type="term" value="C:Golgi apparatus"/>
    <property type="evidence" value="ECO:0007669"/>
    <property type="project" value="TreeGrafter"/>
</dbReference>
<dbReference type="GO" id="GO:0000026">
    <property type="term" value="F:alpha-1,2-mannosyltransferase activity"/>
    <property type="evidence" value="ECO:0007669"/>
    <property type="project" value="TreeGrafter"/>
</dbReference>
<feature type="active site" description="Nucleophile" evidence="3">
    <location>
        <position position="291"/>
    </location>
</feature>
<dbReference type="EMBL" id="JARKIE010000438">
    <property type="protein sequence ID" value="KAJ7639902.1"/>
    <property type="molecule type" value="Genomic_DNA"/>
</dbReference>
<dbReference type="Gene3D" id="3.90.550.10">
    <property type="entry name" value="Spore Coat Polysaccharide Biosynthesis Protein SpsA, Chain A"/>
    <property type="match status" value="1"/>
</dbReference>
<comment type="caution">
    <text evidence="4">The sequence shown here is derived from an EMBL/GenBank/DDBJ whole genome shotgun (WGS) entry which is preliminary data.</text>
</comment>
<dbReference type="AlphaFoldDB" id="A0AAD7C638"/>
<dbReference type="Pfam" id="PF01793">
    <property type="entry name" value="Glyco_transf_15"/>
    <property type="match status" value="1"/>
</dbReference>
<gene>
    <name evidence="4" type="ORF">B0H17DRAFT_1164013</name>
</gene>
<dbReference type="PANTHER" id="PTHR31121:SF6">
    <property type="entry name" value="ALPHA-1,2 MANNOSYLTRANSFERASE KTR1"/>
    <property type="match status" value="1"/>
</dbReference>
<dbReference type="GO" id="GO:0006487">
    <property type="term" value="P:protein N-linked glycosylation"/>
    <property type="evidence" value="ECO:0007669"/>
    <property type="project" value="TreeGrafter"/>
</dbReference>
<dbReference type="SUPFAM" id="SSF53448">
    <property type="entry name" value="Nucleotide-diphospho-sugar transferases"/>
    <property type="match status" value="1"/>
</dbReference>
<accession>A0AAD7C638</accession>
<dbReference type="InterPro" id="IPR002685">
    <property type="entry name" value="Glyco_trans_15"/>
</dbReference>
<keyword evidence="5" id="KW-1185">Reference proteome</keyword>
<dbReference type="InterPro" id="IPR029044">
    <property type="entry name" value="Nucleotide-diphossugar_trans"/>
</dbReference>
<evidence type="ECO:0000256" key="2">
    <source>
        <dbReference type="ARBA" id="ARBA00022679"/>
    </source>
</evidence>
<name>A0AAD7C638_MYCRO</name>
<proteinExistence type="inferred from homology"/>
<evidence type="ECO:0000256" key="3">
    <source>
        <dbReference type="PIRSR" id="PIRSR018153-1"/>
    </source>
</evidence>
<evidence type="ECO:0000313" key="4">
    <source>
        <dbReference type="EMBL" id="KAJ7639902.1"/>
    </source>
</evidence>